<protein>
    <recommendedName>
        <fullName evidence="4">J domain-containing protein</fullName>
    </recommendedName>
</protein>
<dbReference type="GO" id="GO:0051087">
    <property type="term" value="F:protein-folding chaperone binding"/>
    <property type="evidence" value="ECO:0007669"/>
    <property type="project" value="TreeGrafter"/>
</dbReference>
<dbReference type="GO" id="GO:0051787">
    <property type="term" value="F:misfolded protein binding"/>
    <property type="evidence" value="ECO:0007669"/>
    <property type="project" value="TreeGrafter"/>
</dbReference>
<keyword evidence="3" id="KW-1133">Transmembrane helix</keyword>
<dbReference type="OrthoDB" id="10250354at2759"/>
<feature type="transmembrane region" description="Helical" evidence="3">
    <location>
        <begin position="159"/>
        <end position="176"/>
    </location>
</feature>
<dbReference type="SUPFAM" id="SSF46565">
    <property type="entry name" value="Chaperone J-domain"/>
    <property type="match status" value="1"/>
</dbReference>
<dbReference type="VEuPathDB" id="FungiDB:sr14412"/>
<dbReference type="HOGENOM" id="CLU_034221_0_0_1"/>
<sequence>MKADLLQLGSLLTWWWLPSFGSQLLLGALYSLRLVRVPEPSAHRTRAQHLQLARAAIVIGTLVYQLHQAATRATPSYYELLALPLDVDAEGVRRSFRALARRYHPDKVGPDGEAVFIALRRAHDVLSEPVRRFAYDRFGAAVAEWKDCESARDYVRRGLAGLVAFYTVNPAMYAAVGYMNGTKNALSFWRLACLFALLAAELQLLIAPEHPAWLSLLLPNTTIHDVRNVAHALFVNYFFASLQLSAALDVLEYGEHGAPARDGKSRAVLVERQMQAVRARAQVLDAAAEAVRARMVQALAVELRPLRVGKVEEERVFDKIDAVLLCRSLVQQHPALAAAVGEKVKEEEEEELVVKVKEEPVEGAVTEPETTVKAEEATSTVQDPISTVQIKTEAMVNEQVVEPATVHPVDTQPGSLPDASPAASALSPQIETAEQDALSASNHSATATPQTSVTAAFASTASTSNDDTSAPAHAQSPLASAVPESS</sequence>
<dbReference type="eggNOG" id="ENOG502S3QV">
    <property type="taxonomic scope" value="Eukaryota"/>
</dbReference>
<dbReference type="Proteomes" id="UP000008867">
    <property type="component" value="Chromosome 9"/>
</dbReference>
<dbReference type="InterPro" id="IPR001623">
    <property type="entry name" value="DnaJ_domain"/>
</dbReference>
<evidence type="ECO:0000256" key="2">
    <source>
        <dbReference type="SAM" id="MobiDB-lite"/>
    </source>
</evidence>
<dbReference type="PANTHER" id="PTHR44360:SF1">
    <property type="entry name" value="DNAJ HOMOLOG SUBFAMILY B MEMBER 9"/>
    <property type="match status" value="1"/>
</dbReference>
<dbReference type="PROSITE" id="PS50076">
    <property type="entry name" value="DNAJ_2"/>
    <property type="match status" value="1"/>
</dbReference>
<evidence type="ECO:0000313" key="5">
    <source>
        <dbReference type="EMBL" id="CBQ73821.1"/>
    </source>
</evidence>
<dbReference type="InterPro" id="IPR036869">
    <property type="entry name" value="J_dom_sf"/>
</dbReference>
<dbReference type="SMART" id="SM00271">
    <property type="entry name" value="DnaJ"/>
    <property type="match status" value="1"/>
</dbReference>
<dbReference type="AlphaFoldDB" id="E7A3E2"/>
<accession>E7A3E2</accession>
<dbReference type="InterPro" id="IPR051948">
    <property type="entry name" value="Hsp70_co-chaperone_J-domain"/>
</dbReference>
<dbReference type="Gene3D" id="1.10.287.110">
    <property type="entry name" value="DnaJ domain"/>
    <property type="match status" value="1"/>
</dbReference>
<feature type="domain" description="J" evidence="4">
    <location>
        <begin position="76"/>
        <end position="139"/>
    </location>
</feature>
<name>E7A3E2_SPORE</name>
<evidence type="ECO:0000256" key="3">
    <source>
        <dbReference type="SAM" id="Phobius"/>
    </source>
</evidence>
<feature type="compositionally biased region" description="Low complexity" evidence="2">
    <location>
        <begin position="413"/>
        <end position="428"/>
    </location>
</feature>
<dbReference type="PANTHER" id="PTHR44360">
    <property type="entry name" value="DNAJ HOMOLOG SUBFAMILY B MEMBER 9"/>
    <property type="match status" value="1"/>
</dbReference>
<dbReference type="EMBL" id="FQ311474">
    <property type="protein sequence ID" value="CBQ73821.1"/>
    <property type="molecule type" value="Genomic_DNA"/>
</dbReference>
<dbReference type="PRINTS" id="PR00625">
    <property type="entry name" value="JDOMAIN"/>
</dbReference>
<gene>
    <name evidence="5" type="ORF">sr14412</name>
</gene>
<dbReference type="GO" id="GO:0036503">
    <property type="term" value="P:ERAD pathway"/>
    <property type="evidence" value="ECO:0007669"/>
    <property type="project" value="TreeGrafter"/>
</dbReference>
<dbReference type="Pfam" id="PF00226">
    <property type="entry name" value="DnaJ"/>
    <property type="match status" value="1"/>
</dbReference>
<evidence type="ECO:0000313" key="6">
    <source>
        <dbReference type="Proteomes" id="UP000008867"/>
    </source>
</evidence>
<feature type="transmembrane region" description="Helical" evidence="3">
    <location>
        <begin position="12"/>
        <end position="32"/>
    </location>
</feature>
<organism evidence="5 6">
    <name type="scientific">Sporisorium reilianum (strain SRZ2)</name>
    <name type="common">Maize head smut fungus</name>
    <dbReference type="NCBI Taxonomy" id="999809"/>
    <lineage>
        <taxon>Eukaryota</taxon>
        <taxon>Fungi</taxon>
        <taxon>Dikarya</taxon>
        <taxon>Basidiomycota</taxon>
        <taxon>Ustilaginomycotina</taxon>
        <taxon>Ustilaginomycetes</taxon>
        <taxon>Ustilaginales</taxon>
        <taxon>Ustilaginaceae</taxon>
        <taxon>Sporisorium</taxon>
    </lineage>
</organism>
<keyword evidence="1" id="KW-0143">Chaperone</keyword>
<keyword evidence="6" id="KW-1185">Reference proteome</keyword>
<reference evidence="5 6" key="1">
    <citation type="journal article" date="2010" name="Science">
        <title>Pathogenicity determinants in smut fungi revealed by genome comparison.</title>
        <authorList>
            <person name="Schirawski J."/>
            <person name="Mannhaupt G."/>
            <person name="Muench K."/>
            <person name="Brefort T."/>
            <person name="Schipper K."/>
            <person name="Doehlemann G."/>
            <person name="Di Stasio M."/>
            <person name="Roessel N."/>
            <person name="Mendoza-Mendoza A."/>
            <person name="Pester D."/>
            <person name="Mueller O."/>
            <person name="Winterberg B."/>
            <person name="Meyer E."/>
            <person name="Ghareeb H."/>
            <person name="Wollenberg T."/>
            <person name="Muensterkoetter M."/>
            <person name="Wong P."/>
            <person name="Walter M."/>
            <person name="Stukenbrock E."/>
            <person name="Gueldener U."/>
            <person name="Kahmann R."/>
        </authorList>
    </citation>
    <scope>NUCLEOTIDE SEQUENCE [LARGE SCALE GENOMIC DNA]</scope>
    <source>
        <strain evidence="6">SRZ2</strain>
    </source>
</reference>
<keyword evidence="3" id="KW-0812">Transmembrane</keyword>
<feature type="compositionally biased region" description="Low complexity" evidence="2">
    <location>
        <begin position="451"/>
        <end position="470"/>
    </location>
</feature>
<evidence type="ECO:0000259" key="4">
    <source>
        <dbReference type="PROSITE" id="PS50076"/>
    </source>
</evidence>
<dbReference type="GO" id="GO:0005783">
    <property type="term" value="C:endoplasmic reticulum"/>
    <property type="evidence" value="ECO:0007669"/>
    <property type="project" value="TreeGrafter"/>
</dbReference>
<keyword evidence="3" id="KW-0472">Membrane</keyword>
<feature type="region of interest" description="Disordered" evidence="2">
    <location>
        <begin position="407"/>
        <end position="486"/>
    </location>
</feature>
<evidence type="ECO:0000256" key="1">
    <source>
        <dbReference type="ARBA" id="ARBA00023186"/>
    </source>
</evidence>
<feature type="compositionally biased region" description="Polar residues" evidence="2">
    <location>
        <begin position="438"/>
        <end position="450"/>
    </location>
</feature>
<proteinExistence type="predicted"/>
<dbReference type="CDD" id="cd06257">
    <property type="entry name" value="DnaJ"/>
    <property type="match status" value="1"/>
</dbReference>